<dbReference type="PANTHER" id="PTHR32552:SF81">
    <property type="entry name" value="TONB-DEPENDENT OUTER MEMBRANE RECEPTOR"/>
    <property type="match status" value="1"/>
</dbReference>
<keyword evidence="9 11" id="KW-0472">Membrane</keyword>
<comment type="similarity">
    <text evidence="11 12">Belongs to the TonB-dependent receptor family.</text>
</comment>
<evidence type="ECO:0000256" key="9">
    <source>
        <dbReference type="ARBA" id="ARBA00023136"/>
    </source>
</evidence>
<dbReference type="InterPro" id="IPR036942">
    <property type="entry name" value="Beta-barrel_TonB_sf"/>
</dbReference>
<dbReference type="InterPro" id="IPR000531">
    <property type="entry name" value="Beta-barrel_TonB"/>
</dbReference>
<evidence type="ECO:0000256" key="12">
    <source>
        <dbReference type="RuleBase" id="RU003357"/>
    </source>
</evidence>
<proteinExistence type="inferred from homology"/>
<protein>
    <submittedName>
        <fullName evidence="15">TonB-dependent receptor</fullName>
    </submittedName>
</protein>
<keyword evidence="2 11" id="KW-0813">Transport</keyword>
<evidence type="ECO:0000256" key="3">
    <source>
        <dbReference type="ARBA" id="ARBA00022452"/>
    </source>
</evidence>
<feature type="domain" description="TonB-dependent receptor plug" evidence="14">
    <location>
        <begin position="37"/>
        <end position="144"/>
    </location>
</feature>
<keyword evidence="6" id="KW-0408">Iron</keyword>
<evidence type="ECO:0000256" key="8">
    <source>
        <dbReference type="ARBA" id="ARBA00023077"/>
    </source>
</evidence>
<keyword evidence="10 11" id="KW-0998">Cell outer membrane</keyword>
<sequence length="749" mass="81851">MVGLAALSWSGFARAQERHVGTYSEIIVTGEKARRSLQDTPSSVAVTTARRIEEENLLSLQEVYARTANVTETFSAGGFTIRGIADRGIMGGEGAALATIFVDGAAVPAAMVHASPADMWDVRQVEIMRGPQSTLLGLNALAGAVIMRTAEPTMEWELRARAMITDADETQFAAALGGPIVSGELAFRVSVEKRDADGFTWNPTRRAHENPLDTTQVRAKLLWTPTAVPGFEARFGYTRYDRYSGYSFSFTDTSVPDFFDRRWNFSDSPNDSEASTDIATADLRFDLGAGLSLTAITAFNEISEFNRSDNDMTAADGGAYDQQNRYRTFSQELRLNYEGDRLSGLMGAFFYDRRNRSATASDDSVPTPVDTISALLRSSGIDAPTAQLVAGLYSRALAAIPVDFSADASGHVRSYALFGDVQFRLTERLMFTVGFRYDHETNSLGIDQTARFAGAYPDPRAFGSTGSPLYRAVVAINQGVAGIVAQASGSAAATDRTFDAFLPKAGIQMAWTPNLKTGFTVQRGYRSGGSSGNIARSATFSYDPEFTWNYELSLRSAWLDGRLTLNANAFYVDWKDQQVSANFGMSIYDTHIVNAGSSHLYGFEIEATHSPSGAFDWYASVGYSRTRFDEFATTVGSVTDYDGLEFAHAPRWTLAGGVNIRPVDRVAINLNASHRSAVFTEVRLPQSASRASGRTLVNARVAYETGHWTMSAFASNLFDDRYYHYRLDGLPRAVLGNPRVLGIALEARW</sequence>
<evidence type="ECO:0000256" key="6">
    <source>
        <dbReference type="ARBA" id="ARBA00023004"/>
    </source>
</evidence>
<evidence type="ECO:0000259" key="14">
    <source>
        <dbReference type="Pfam" id="PF07715"/>
    </source>
</evidence>
<evidence type="ECO:0000256" key="11">
    <source>
        <dbReference type="PROSITE-ProRule" id="PRU01360"/>
    </source>
</evidence>
<organism evidence="15 16">
    <name type="scientific">Sphingobium indicum F2</name>
    <dbReference type="NCBI Taxonomy" id="1450518"/>
    <lineage>
        <taxon>Bacteria</taxon>
        <taxon>Pseudomonadati</taxon>
        <taxon>Pseudomonadota</taxon>
        <taxon>Alphaproteobacteria</taxon>
        <taxon>Sphingomonadales</taxon>
        <taxon>Sphingomonadaceae</taxon>
        <taxon>Sphingobium</taxon>
    </lineage>
</organism>
<dbReference type="Pfam" id="PF07715">
    <property type="entry name" value="Plug"/>
    <property type="match status" value="1"/>
</dbReference>
<comment type="caution">
    <text evidence="15">The sequence shown here is derived from an EMBL/GenBank/DDBJ whole genome shotgun (WGS) entry which is preliminary data.</text>
</comment>
<evidence type="ECO:0000313" key="16">
    <source>
        <dbReference type="Proteomes" id="UP000028135"/>
    </source>
</evidence>
<keyword evidence="8 12" id="KW-0798">TonB box</keyword>
<evidence type="ECO:0000256" key="7">
    <source>
        <dbReference type="ARBA" id="ARBA00023065"/>
    </source>
</evidence>
<feature type="domain" description="TonB-dependent receptor-like beta-barrel" evidence="13">
    <location>
        <begin position="233"/>
        <end position="717"/>
    </location>
</feature>
<dbReference type="InterPro" id="IPR012910">
    <property type="entry name" value="Plug_dom"/>
</dbReference>
<evidence type="ECO:0000313" key="15">
    <source>
        <dbReference type="EMBL" id="KER34574.1"/>
    </source>
</evidence>
<dbReference type="SUPFAM" id="SSF56935">
    <property type="entry name" value="Porins"/>
    <property type="match status" value="1"/>
</dbReference>
<comment type="subcellular location">
    <subcellularLocation>
        <location evidence="1 11">Cell outer membrane</location>
        <topology evidence="1 11">Multi-pass membrane protein</topology>
    </subcellularLocation>
</comment>
<name>A0A8E0WNM6_9SPHN</name>
<dbReference type="PROSITE" id="PS52016">
    <property type="entry name" value="TONB_DEPENDENT_REC_3"/>
    <property type="match status" value="1"/>
</dbReference>
<dbReference type="GO" id="GO:0006826">
    <property type="term" value="P:iron ion transport"/>
    <property type="evidence" value="ECO:0007669"/>
    <property type="project" value="UniProtKB-KW"/>
</dbReference>
<evidence type="ECO:0000256" key="5">
    <source>
        <dbReference type="ARBA" id="ARBA00022692"/>
    </source>
</evidence>
<evidence type="ECO:0000256" key="2">
    <source>
        <dbReference type="ARBA" id="ARBA00022448"/>
    </source>
</evidence>
<keyword evidence="5 11" id="KW-0812">Transmembrane</keyword>
<dbReference type="AlphaFoldDB" id="A0A8E0WNM6"/>
<keyword evidence="4" id="KW-0410">Iron transport</keyword>
<dbReference type="Proteomes" id="UP000028135">
    <property type="component" value="Unassembled WGS sequence"/>
</dbReference>
<dbReference type="PANTHER" id="PTHR32552">
    <property type="entry name" value="FERRICHROME IRON RECEPTOR-RELATED"/>
    <property type="match status" value="1"/>
</dbReference>
<evidence type="ECO:0000259" key="13">
    <source>
        <dbReference type="Pfam" id="PF00593"/>
    </source>
</evidence>
<keyword evidence="15" id="KW-0675">Receptor</keyword>
<evidence type="ECO:0000256" key="4">
    <source>
        <dbReference type="ARBA" id="ARBA00022496"/>
    </source>
</evidence>
<dbReference type="EMBL" id="JANF02000094">
    <property type="protein sequence ID" value="KER34574.1"/>
    <property type="molecule type" value="Genomic_DNA"/>
</dbReference>
<keyword evidence="3 11" id="KW-1134">Transmembrane beta strand</keyword>
<evidence type="ECO:0000256" key="1">
    <source>
        <dbReference type="ARBA" id="ARBA00004571"/>
    </source>
</evidence>
<evidence type="ECO:0000256" key="10">
    <source>
        <dbReference type="ARBA" id="ARBA00023237"/>
    </source>
</evidence>
<dbReference type="Pfam" id="PF00593">
    <property type="entry name" value="TonB_dep_Rec_b-barrel"/>
    <property type="match status" value="1"/>
</dbReference>
<keyword evidence="7" id="KW-0406">Ion transport</keyword>
<gene>
    <name evidence="15" type="ORF">AL00_20730</name>
</gene>
<reference evidence="15 16" key="1">
    <citation type="submission" date="2014-05" db="EMBL/GenBank/DDBJ databases">
        <title>Genome Announcement of Sphingobium lucknowense F2.</title>
        <authorList>
            <person name="Lal R."/>
            <person name="Negi V."/>
            <person name="Lata P."/>
            <person name="Sangwan N."/>
            <person name="Gupta S.K."/>
            <person name="Rao D.L.N."/>
            <person name="Das S."/>
        </authorList>
    </citation>
    <scope>NUCLEOTIDE SEQUENCE [LARGE SCALE GENOMIC DNA]</scope>
    <source>
        <strain evidence="15 16">F2</strain>
    </source>
</reference>
<dbReference type="Gene3D" id="2.40.170.20">
    <property type="entry name" value="TonB-dependent receptor, beta-barrel domain"/>
    <property type="match status" value="1"/>
</dbReference>
<accession>A0A8E0WNM6</accession>
<dbReference type="InterPro" id="IPR039426">
    <property type="entry name" value="TonB-dep_rcpt-like"/>
</dbReference>
<dbReference type="GO" id="GO:0009279">
    <property type="term" value="C:cell outer membrane"/>
    <property type="evidence" value="ECO:0007669"/>
    <property type="project" value="UniProtKB-SubCell"/>
</dbReference>